<dbReference type="AlphaFoldDB" id="A0A699SZ05"/>
<accession>A0A699SZ05</accession>
<sequence>SRGKKKTTHLLIPSIRYVGKDGREIFDMPIHDSLLTDEIKKAPYYGEYQEHVAKYQQHLDAKHGKTVERGATESSKATKLYNPVDALKYMMS</sequence>
<organism evidence="1">
    <name type="scientific">Tanacetum cinerariifolium</name>
    <name type="common">Dalmatian daisy</name>
    <name type="synonym">Chrysanthemum cinerariifolium</name>
    <dbReference type="NCBI Taxonomy" id="118510"/>
    <lineage>
        <taxon>Eukaryota</taxon>
        <taxon>Viridiplantae</taxon>
        <taxon>Streptophyta</taxon>
        <taxon>Embryophyta</taxon>
        <taxon>Tracheophyta</taxon>
        <taxon>Spermatophyta</taxon>
        <taxon>Magnoliopsida</taxon>
        <taxon>eudicotyledons</taxon>
        <taxon>Gunneridae</taxon>
        <taxon>Pentapetalae</taxon>
        <taxon>asterids</taxon>
        <taxon>campanulids</taxon>
        <taxon>Asterales</taxon>
        <taxon>Asteraceae</taxon>
        <taxon>Asteroideae</taxon>
        <taxon>Anthemideae</taxon>
        <taxon>Anthemidinae</taxon>
        <taxon>Tanacetum</taxon>
    </lineage>
</organism>
<evidence type="ECO:0000313" key="1">
    <source>
        <dbReference type="EMBL" id="GFD02269.1"/>
    </source>
</evidence>
<feature type="non-terminal residue" evidence="1">
    <location>
        <position position="1"/>
    </location>
</feature>
<gene>
    <name evidence="1" type="ORF">Tci_874238</name>
</gene>
<dbReference type="EMBL" id="BKCJ011196891">
    <property type="protein sequence ID" value="GFD02269.1"/>
    <property type="molecule type" value="Genomic_DNA"/>
</dbReference>
<reference evidence="1" key="1">
    <citation type="journal article" date="2019" name="Sci. Rep.">
        <title>Draft genome of Tanacetum cinerariifolium, the natural source of mosquito coil.</title>
        <authorList>
            <person name="Yamashiro T."/>
            <person name="Shiraishi A."/>
            <person name="Satake H."/>
            <person name="Nakayama K."/>
        </authorList>
    </citation>
    <scope>NUCLEOTIDE SEQUENCE</scope>
</reference>
<protein>
    <submittedName>
        <fullName evidence="1">Uncharacterized protein</fullName>
    </submittedName>
</protein>
<name>A0A699SZ05_TANCI</name>
<proteinExistence type="predicted"/>
<comment type="caution">
    <text evidence="1">The sequence shown here is derived from an EMBL/GenBank/DDBJ whole genome shotgun (WGS) entry which is preliminary data.</text>
</comment>